<evidence type="ECO:0000256" key="4">
    <source>
        <dbReference type="ARBA" id="ARBA00022622"/>
    </source>
</evidence>
<protein>
    <submittedName>
        <fullName evidence="13">Variant surface glycoprotein 677</fullName>
    </submittedName>
</protein>
<evidence type="ECO:0000256" key="1">
    <source>
        <dbReference type="ARBA" id="ARBA00002523"/>
    </source>
</evidence>
<keyword evidence="3" id="KW-1003">Cell membrane</keyword>
<comment type="function">
    <text evidence="1">VSG forms a coat on the surface of the parasite. The trypanosome evades the immune response of the host by expressing a series of antigenically distinct VSGs from an estimated 1000 VSG genes.</text>
</comment>
<evidence type="ECO:0000313" key="13">
    <source>
        <dbReference type="EMBL" id="AGH59869.1"/>
    </source>
</evidence>
<dbReference type="VEuPathDB" id="TriTrypDB:Tb427_000138400"/>
<comment type="subcellular location">
    <subcellularLocation>
        <location evidence="2">Cell membrane</location>
        <topology evidence="2">Lipid-anchor</topology>
        <topology evidence="2">GPI-anchor</topology>
    </subcellularLocation>
</comment>
<dbReference type="Pfam" id="PF13206">
    <property type="entry name" value="VSG_B"/>
    <property type="match status" value="1"/>
</dbReference>
<evidence type="ECO:0000259" key="12">
    <source>
        <dbReference type="Pfam" id="PF13206"/>
    </source>
</evidence>
<evidence type="ECO:0000256" key="3">
    <source>
        <dbReference type="ARBA" id="ARBA00022475"/>
    </source>
</evidence>
<feature type="signal peptide" evidence="11">
    <location>
        <begin position="1"/>
        <end position="22"/>
    </location>
</feature>
<evidence type="ECO:0000256" key="2">
    <source>
        <dbReference type="ARBA" id="ARBA00004609"/>
    </source>
</evidence>
<evidence type="ECO:0000256" key="8">
    <source>
        <dbReference type="ARBA" id="ARBA00023288"/>
    </source>
</evidence>
<dbReference type="InterPro" id="IPR025932">
    <property type="entry name" value="Trypano_VSG_B_N_dom"/>
</dbReference>
<keyword evidence="5 11" id="KW-0732">Signal</keyword>
<dbReference type="GO" id="GO:0005886">
    <property type="term" value="C:plasma membrane"/>
    <property type="evidence" value="ECO:0007669"/>
    <property type="project" value="UniProtKB-SubCell"/>
</dbReference>
<keyword evidence="7" id="KW-0325">Glycoprotein</keyword>
<dbReference type="VEuPathDB" id="TriTrypDB:Tb1125.Tb09.v4.0053"/>
<organism evidence="13">
    <name type="scientific">Trypanosoma brucei</name>
    <dbReference type="NCBI Taxonomy" id="5691"/>
    <lineage>
        <taxon>Eukaryota</taxon>
        <taxon>Discoba</taxon>
        <taxon>Euglenozoa</taxon>
        <taxon>Kinetoplastea</taxon>
        <taxon>Metakinetoplastina</taxon>
        <taxon>Trypanosomatida</taxon>
        <taxon>Trypanosomatidae</taxon>
        <taxon>Trypanosoma</taxon>
    </lineage>
</organism>
<evidence type="ECO:0000256" key="6">
    <source>
        <dbReference type="ARBA" id="ARBA00023136"/>
    </source>
</evidence>
<keyword evidence="4" id="KW-0336">GPI-anchor</keyword>
<evidence type="ECO:0000256" key="5">
    <source>
        <dbReference type="ARBA" id="ARBA00022729"/>
    </source>
</evidence>
<evidence type="ECO:0000256" key="10">
    <source>
        <dbReference type="SAM" id="MobiDB-lite"/>
    </source>
</evidence>
<feature type="compositionally biased region" description="Low complexity" evidence="10">
    <location>
        <begin position="498"/>
        <end position="508"/>
    </location>
</feature>
<keyword evidence="8" id="KW-0449">Lipoprotein</keyword>
<dbReference type="VEuPathDB" id="TriTrypDB:Tb11.v5.1024"/>
<dbReference type="EMBL" id="KC612438">
    <property type="protein sequence ID" value="AGH59869.1"/>
    <property type="molecule type" value="Genomic_DNA"/>
</dbReference>
<reference evidence="13" key="2">
    <citation type="journal article" date="2014" name="Mol. Biochem. Parasitol.">
        <title>Capturing the variant surface glycoprotein repertoire (the VSGnome) of Trypanosoma brucei Lister 427.</title>
        <authorList>
            <person name="Cross G.A."/>
            <person name="Kim H.S."/>
            <person name="Wickstead B."/>
        </authorList>
    </citation>
    <scope>NUCLEOTIDE SEQUENCE</scope>
    <source>
        <strain evidence="13">Lister 427</strain>
    </source>
</reference>
<dbReference type="AlphaFoldDB" id="M4SV48"/>
<name>M4SV48_9TRYP</name>
<proteinExistence type="predicted"/>
<sequence>MQAQHLATLFTKLLLIAIFTIGCENSAGENAKEFMDMCTLYTLLTQPIHKVEVAAGDKGESSQSPETKMNAVVDKLTKMNLTLAPTEVAAHFKATDPATGWKALPETHELKVYFGKEADLDNLNKQYDELMGDTGTALRREFELPIADDKKKRLRKPAAHLTKESKALQQVFNGRLQKLKAAREQARIALITALAGTEAATALTPEQKSGDKPCDPIIDDANFPWKASAKRDGNCAKAASSDAKAGVSIAGDIVCLCHSEADNSNTACTHSEHATGTQISADGSAAKNANANWRALQAKCTEVLKGHELHLSPATLSEALAAFKNRLGTNMLSQTTELTTVAGQPVTQPTFYGVYVSKGGNGPTCRSASFTTTTDNTGVCINYAELFKPGKEITWISSVKNAQKHLQEAEALSGEIKALLSQAHNLQNQMESLLLMGNLLAPAANAVNTATRADQKTAEEQNKCKNVTNKTAEGCASVNCDYDVKKKECKPKARSETSEAGAGTEGETQNAGGKKCSDKKKQEDCKDGANEMEKNAKITVFSSMRNWL</sequence>
<feature type="coiled-coil region" evidence="9">
    <location>
        <begin position="402"/>
        <end position="436"/>
    </location>
</feature>
<feature type="region of interest" description="Disordered" evidence="10">
    <location>
        <begin position="491"/>
        <end position="534"/>
    </location>
</feature>
<accession>M4SV48</accession>
<feature type="chain" id="PRO_5004057582" evidence="11">
    <location>
        <begin position="23"/>
        <end position="548"/>
    </location>
</feature>
<evidence type="ECO:0000256" key="9">
    <source>
        <dbReference type="SAM" id="Coils"/>
    </source>
</evidence>
<reference evidence="13" key="1">
    <citation type="submission" date="2013-02" db="EMBL/GenBank/DDBJ databases">
        <authorList>
            <person name="Cross G.A.M."/>
            <person name="Kim H.-S."/>
            <person name="Wickstead B."/>
        </authorList>
    </citation>
    <scope>NUCLEOTIDE SEQUENCE</scope>
    <source>
        <strain evidence="13">Lister 427</strain>
    </source>
</reference>
<feature type="domain" description="Trypanosome variant surface glycoprotein B-type N-terminal" evidence="12">
    <location>
        <begin position="16"/>
        <end position="422"/>
    </location>
</feature>
<keyword evidence="9" id="KW-0175">Coiled coil</keyword>
<evidence type="ECO:0000256" key="7">
    <source>
        <dbReference type="ARBA" id="ARBA00023180"/>
    </source>
</evidence>
<keyword evidence="6" id="KW-0472">Membrane</keyword>
<feature type="compositionally biased region" description="Basic and acidic residues" evidence="10">
    <location>
        <begin position="515"/>
        <end position="534"/>
    </location>
</feature>
<dbReference type="GO" id="GO:0098552">
    <property type="term" value="C:side of membrane"/>
    <property type="evidence" value="ECO:0007669"/>
    <property type="project" value="UniProtKB-KW"/>
</dbReference>
<evidence type="ECO:0000256" key="11">
    <source>
        <dbReference type="SAM" id="SignalP"/>
    </source>
</evidence>